<evidence type="ECO:0000256" key="7">
    <source>
        <dbReference type="SAM" id="Phobius"/>
    </source>
</evidence>
<feature type="transmembrane region" description="Helical" evidence="7">
    <location>
        <begin position="351"/>
        <end position="367"/>
    </location>
</feature>
<feature type="transmembrane region" description="Helical" evidence="7">
    <location>
        <begin position="374"/>
        <end position="397"/>
    </location>
</feature>
<feature type="transmembrane region" description="Helical" evidence="7">
    <location>
        <begin position="127"/>
        <end position="148"/>
    </location>
</feature>
<organism evidence="8 9">
    <name type="scientific">Phenylobacterium montanum</name>
    <dbReference type="NCBI Taxonomy" id="2823693"/>
    <lineage>
        <taxon>Bacteria</taxon>
        <taxon>Pseudomonadati</taxon>
        <taxon>Pseudomonadota</taxon>
        <taxon>Alphaproteobacteria</taxon>
        <taxon>Caulobacterales</taxon>
        <taxon>Caulobacteraceae</taxon>
        <taxon>Phenylobacterium</taxon>
    </lineage>
</organism>
<evidence type="ECO:0000256" key="3">
    <source>
        <dbReference type="ARBA" id="ARBA00022475"/>
    </source>
</evidence>
<feature type="transmembrane region" description="Helical" evidence="7">
    <location>
        <begin position="291"/>
        <end position="313"/>
    </location>
</feature>
<dbReference type="InterPro" id="IPR052518">
    <property type="entry name" value="CHR_Transporter"/>
</dbReference>
<comment type="subcellular location">
    <subcellularLocation>
        <location evidence="1">Cell membrane</location>
        <topology evidence="1">Multi-pass membrane protein</topology>
    </subcellularLocation>
</comment>
<evidence type="ECO:0000256" key="6">
    <source>
        <dbReference type="ARBA" id="ARBA00023136"/>
    </source>
</evidence>
<dbReference type="AlphaFoldDB" id="A0A975IUW4"/>
<comment type="similarity">
    <text evidence="2">Belongs to the chromate ion transporter (CHR) (TC 2.A.51) family.</text>
</comment>
<dbReference type="GO" id="GO:0005886">
    <property type="term" value="C:plasma membrane"/>
    <property type="evidence" value="ECO:0007669"/>
    <property type="project" value="UniProtKB-SubCell"/>
</dbReference>
<evidence type="ECO:0000256" key="5">
    <source>
        <dbReference type="ARBA" id="ARBA00022989"/>
    </source>
</evidence>
<feature type="transmembrane region" description="Helical" evidence="7">
    <location>
        <begin position="222"/>
        <end position="244"/>
    </location>
</feature>
<dbReference type="InterPro" id="IPR014047">
    <property type="entry name" value="Chr_Tranpt_l_chain"/>
</dbReference>
<dbReference type="InterPro" id="IPR003370">
    <property type="entry name" value="Chromate_transpt"/>
</dbReference>
<feature type="transmembrane region" description="Helical" evidence="7">
    <location>
        <begin position="92"/>
        <end position="115"/>
    </location>
</feature>
<accession>A0A975IUW4</accession>
<feature type="transmembrane region" description="Helical" evidence="7">
    <location>
        <begin position="260"/>
        <end position="285"/>
    </location>
</feature>
<keyword evidence="6 7" id="KW-0472">Membrane</keyword>
<dbReference type="Proteomes" id="UP000676409">
    <property type="component" value="Chromosome"/>
</dbReference>
<evidence type="ECO:0000256" key="4">
    <source>
        <dbReference type="ARBA" id="ARBA00022692"/>
    </source>
</evidence>
<keyword evidence="4 7" id="KW-0812">Transmembrane</keyword>
<gene>
    <name evidence="8" type="primary">chrA</name>
    <name evidence="8" type="ORF">KCG34_24850</name>
</gene>
<evidence type="ECO:0000313" key="8">
    <source>
        <dbReference type="EMBL" id="QUD88218.1"/>
    </source>
</evidence>
<feature type="transmembrane region" description="Helical" evidence="7">
    <location>
        <begin position="325"/>
        <end position="345"/>
    </location>
</feature>
<keyword evidence="3" id="KW-1003">Cell membrane</keyword>
<name>A0A975IUW4_9CAUL</name>
<dbReference type="EMBL" id="CP073078">
    <property type="protein sequence ID" value="QUD88218.1"/>
    <property type="molecule type" value="Genomic_DNA"/>
</dbReference>
<dbReference type="PIRSF" id="PIRSF004810">
    <property type="entry name" value="ChrA"/>
    <property type="match status" value="1"/>
</dbReference>
<evidence type="ECO:0000256" key="2">
    <source>
        <dbReference type="ARBA" id="ARBA00005262"/>
    </source>
</evidence>
<reference evidence="8" key="1">
    <citation type="submission" date="2021-04" db="EMBL/GenBank/DDBJ databases">
        <title>The complete genome sequence of Caulobacter sp. S6.</title>
        <authorList>
            <person name="Tang Y."/>
            <person name="Ouyang W."/>
            <person name="Liu Q."/>
            <person name="Huang B."/>
            <person name="Guo Z."/>
            <person name="Lei P."/>
        </authorList>
    </citation>
    <scope>NUCLEOTIDE SEQUENCE</scope>
    <source>
        <strain evidence="8">S6</strain>
    </source>
</reference>
<dbReference type="RefSeq" id="WP_211938269.1">
    <property type="nucleotide sequence ID" value="NZ_CP073078.1"/>
</dbReference>
<keyword evidence="5 7" id="KW-1133">Transmembrane helix</keyword>
<protein>
    <submittedName>
        <fullName evidence="8">Chromate efflux transporter</fullName>
    </submittedName>
</protein>
<dbReference type="GO" id="GO:0015109">
    <property type="term" value="F:chromate transmembrane transporter activity"/>
    <property type="evidence" value="ECO:0007669"/>
    <property type="project" value="InterPro"/>
</dbReference>
<proteinExistence type="inferred from homology"/>
<dbReference type="Pfam" id="PF02417">
    <property type="entry name" value="Chromate_transp"/>
    <property type="match status" value="2"/>
</dbReference>
<sequence>MDKADPNNASLSPSSASSLNLVEIGVYFLRLGALGFGGPVALCGQMERELVHEKRWLSQDEMRDAIAVSQSLPGPLAIQVGIFIAHMRGGFWGAWIGGAAFILPNFLIVSILAALYVHFGGLGWMTAVFYGVSPAVIALILHSCWRLAKLGMKDWLQAAIAVICFVMTVILQAEVALLFIGAGLVGIAYYGSLFRKAGGAAAAGAAVPAGVGAAKAPILVQLFAFFLKAGSLTFGSGLVIVPFLEKGVVQQAGWLNGREFLVAVAVGMLSPGPVVITATFVGFLVAGVWGAAAATVGIFLPSFLFVLVVAPLLARHRQNPNVQGFIKGAYAAAIGTILGACVLLGKIAIGDWLTALIALAALIVLFRTKVSNPLLVAMAATIGLIAFPLLHPSWVYVK</sequence>
<dbReference type="PANTHER" id="PTHR43663">
    <property type="entry name" value="CHROMATE TRANSPORT PROTEIN-RELATED"/>
    <property type="match status" value="1"/>
</dbReference>
<dbReference type="PANTHER" id="PTHR43663:SF1">
    <property type="entry name" value="CHROMATE TRANSPORTER"/>
    <property type="match status" value="1"/>
</dbReference>
<dbReference type="NCBIfam" id="TIGR00937">
    <property type="entry name" value="2A51"/>
    <property type="match status" value="1"/>
</dbReference>
<dbReference type="KEGG" id="caul:KCG34_24850"/>
<evidence type="ECO:0000256" key="1">
    <source>
        <dbReference type="ARBA" id="ARBA00004651"/>
    </source>
</evidence>
<feature type="transmembrane region" description="Helical" evidence="7">
    <location>
        <begin position="160"/>
        <end position="190"/>
    </location>
</feature>
<keyword evidence="9" id="KW-1185">Reference proteome</keyword>
<evidence type="ECO:0000313" key="9">
    <source>
        <dbReference type="Proteomes" id="UP000676409"/>
    </source>
</evidence>